<keyword evidence="4" id="KW-1185">Reference proteome</keyword>
<protein>
    <recommendedName>
        <fullName evidence="2">DUF7344 domain-containing protein</fullName>
    </recommendedName>
</protein>
<evidence type="ECO:0000313" key="4">
    <source>
        <dbReference type="Proteomes" id="UP001596408"/>
    </source>
</evidence>
<dbReference type="Proteomes" id="UP001596408">
    <property type="component" value="Unassembled WGS sequence"/>
</dbReference>
<evidence type="ECO:0000313" key="3">
    <source>
        <dbReference type="EMBL" id="MFC6826294.1"/>
    </source>
</evidence>
<feature type="region of interest" description="Disordered" evidence="1">
    <location>
        <begin position="1"/>
        <end position="21"/>
    </location>
</feature>
<gene>
    <name evidence="3" type="ORF">ACFQEV_15030</name>
</gene>
<proteinExistence type="predicted"/>
<dbReference type="InterPro" id="IPR055768">
    <property type="entry name" value="DUF7344"/>
</dbReference>
<accession>A0ABD5U5A9</accession>
<reference evidence="3 4" key="1">
    <citation type="journal article" date="2019" name="Int. J. Syst. Evol. Microbiol.">
        <title>The Global Catalogue of Microorganisms (GCM) 10K type strain sequencing project: providing services to taxonomists for standard genome sequencing and annotation.</title>
        <authorList>
            <consortium name="The Broad Institute Genomics Platform"/>
            <consortium name="The Broad Institute Genome Sequencing Center for Infectious Disease"/>
            <person name="Wu L."/>
            <person name="Ma J."/>
        </authorList>
    </citation>
    <scope>NUCLEOTIDE SEQUENCE [LARGE SCALE GENOMIC DNA]</scope>
    <source>
        <strain evidence="3 4">YIM 94188</strain>
    </source>
</reference>
<feature type="domain" description="DUF7344" evidence="2">
    <location>
        <begin position="28"/>
        <end position="106"/>
    </location>
</feature>
<feature type="compositionally biased region" description="Basic and acidic residues" evidence="1">
    <location>
        <begin position="1"/>
        <end position="11"/>
    </location>
</feature>
<sequence>MSDSTPRRNEESIADSRSAPASRLDSLFDVLTDQRRRFALRCLSEYDTPMTLADLADEVAVREQEQPLTEIPAEDVMQVYLSLYHAHIPKLVDVGVAEYSQEQDLVYYEESHRIERILDSLAADE</sequence>
<dbReference type="EMBL" id="JBHSXH010000015">
    <property type="protein sequence ID" value="MFC6826294.1"/>
    <property type="molecule type" value="Genomic_DNA"/>
</dbReference>
<comment type="caution">
    <text evidence="3">The sequence shown here is derived from an EMBL/GenBank/DDBJ whole genome shotgun (WGS) entry which is preliminary data.</text>
</comment>
<dbReference type="Gene3D" id="1.10.10.10">
    <property type="entry name" value="Winged helix-like DNA-binding domain superfamily/Winged helix DNA-binding domain"/>
    <property type="match status" value="1"/>
</dbReference>
<evidence type="ECO:0000259" key="2">
    <source>
        <dbReference type="Pfam" id="PF24035"/>
    </source>
</evidence>
<dbReference type="Pfam" id="PF24035">
    <property type="entry name" value="DUF7344"/>
    <property type="match status" value="1"/>
</dbReference>
<organism evidence="3 4">
    <name type="scientific">Halopelagius fulvigenes</name>
    <dbReference type="NCBI Taxonomy" id="1198324"/>
    <lineage>
        <taxon>Archaea</taxon>
        <taxon>Methanobacteriati</taxon>
        <taxon>Methanobacteriota</taxon>
        <taxon>Stenosarchaea group</taxon>
        <taxon>Halobacteria</taxon>
        <taxon>Halobacteriales</taxon>
        <taxon>Haloferacaceae</taxon>
    </lineage>
</organism>
<dbReference type="RefSeq" id="WP_379697675.1">
    <property type="nucleotide sequence ID" value="NZ_JBHSXH010000015.1"/>
</dbReference>
<dbReference type="InterPro" id="IPR036388">
    <property type="entry name" value="WH-like_DNA-bd_sf"/>
</dbReference>
<evidence type="ECO:0000256" key="1">
    <source>
        <dbReference type="SAM" id="MobiDB-lite"/>
    </source>
</evidence>
<name>A0ABD5U5A9_9EURY</name>
<dbReference type="AlphaFoldDB" id="A0ABD5U5A9"/>